<dbReference type="PANTHER" id="PTHR23389">
    <property type="entry name" value="CHROMOSOME TRANSMISSION FIDELITY FACTOR 18"/>
    <property type="match status" value="1"/>
</dbReference>
<reference evidence="3 4" key="1">
    <citation type="journal article" date="2013" name="BMC Genomics">
        <title>Comparative genomics of parasitic silkworm microsporidia reveal an association between genome expansion and host adaptation.</title>
        <authorList>
            <person name="Pan G."/>
            <person name="Xu J."/>
            <person name="Li T."/>
            <person name="Xia Q."/>
            <person name="Liu S.L."/>
            <person name="Zhang G."/>
            <person name="Li S."/>
            <person name="Li C."/>
            <person name="Liu H."/>
            <person name="Yang L."/>
            <person name="Liu T."/>
            <person name="Zhang X."/>
            <person name="Wu Z."/>
            <person name="Fan W."/>
            <person name="Dang X."/>
            <person name="Xiang H."/>
            <person name="Tao M."/>
            <person name="Li Y."/>
            <person name="Hu J."/>
            <person name="Li Z."/>
            <person name="Lin L."/>
            <person name="Luo J."/>
            <person name="Geng L."/>
            <person name="Wang L."/>
            <person name="Long M."/>
            <person name="Wan Y."/>
            <person name="He N."/>
            <person name="Zhang Z."/>
            <person name="Lu C."/>
            <person name="Keeling P.J."/>
            <person name="Wang J."/>
            <person name="Xiang Z."/>
            <person name="Zhou Z."/>
        </authorList>
    </citation>
    <scope>NUCLEOTIDE SEQUENCE [LARGE SCALE GENOMIC DNA]</scope>
    <source>
        <strain evidence="4">CQ1 / CVCC 102059</strain>
    </source>
</reference>
<dbReference type="GO" id="GO:0005634">
    <property type="term" value="C:nucleus"/>
    <property type="evidence" value="ECO:0007669"/>
    <property type="project" value="TreeGrafter"/>
</dbReference>
<dbReference type="VEuPathDB" id="MicrosporidiaDB:NBO_15g0007"/>
<dbReference type="GO" id="GO:0003677">
    <property type="term" value="F:DNA binding"/>
    <property type="evidence" value="ECO:0007669"/>
    <property type="project" value="TreeGrafter"/>
</dbReference>
<gene>
    <name evidence="3" type="primary">RFC1</name>
    <name evidence="3" type="ORF">NBO_15g0007</name>
</gene>
<dbReference type="CDD" id="cd17748">
    <property type="entry name" value="BRCT_DNA_ligase_like"/>
    <property type="match status" value="1"/>
</dbReference>
<dbReference type="Pfam" id="PF00533">
    <property type="entry name" value="BRCT"/>
    <property type="match status" value="1"/>
</dbReference>
<dbReference type="Pfam" id="PF03215">
    <property type="entry name" value="Rad17"/>
    <property type="match status" value="1"/>
</dbReference>
<feature type="domain" description="BRCT" evidence="2">
    <location>
        <begin position="3"/>
        <end position="92"/>
    </location>
</feature>
<dbReference type="GO" id="GO:0006260">
    <property type="term" value="P:DNA replication"/>
    <property type="evidence" value="ECO:0007669"/>
    <property type="project" value="UniProtKB-KW"/>
</dbReference>
<evidence type="ECO:0000313" key="3">
    <source>
        <dbReference type="EMBL" id="EOB14794.1"/>
    </source>
</evidence>
<dbReference type="Gene3D" id="3.40.50.10190">
    <property type="entry name" value="BRCT domain"/>
    <property type="match status" value="1"/>
</dbReference>
<organism evidence="3 4">
    <name type="scientific">Nosema bombycis (strain CQ1 / CVCC 102059)</name>
    <name type="common">Microsporidian parasite</name>
    <name type="synonym">Pebrine of silkworm</name>
    <dbReference type="NCBI Taxonomy" id="578461"/>
    <lineage>
        <taxon>Eukaryota</taxon>
        <taxon>Fungi</taxon>
        <taxon>Fungi incertae sedis</taxon>
        <taxon>Microsporidia</taxon>
        <taxon>Nosematidae</taxon>
        <taxon>Nosema</taxon>
    </lineage>
</organism>
<dbReference type="STRING" id="578461.R0MA02"/>
<dbReference type="EMBL" id="KB908923">
    <property type="protein sequence ID" value="EOB14794.1"/>
    <property type="molecule type" value="Genomic_DNA"/>
</dbReference>
<name>R0MA02_NOSB1</name>
<dbReference type="PANTHER" id="PTHR23389:SF6">
    <property type="entry name" value="REPLICATION FACTOR C SUBUNIT 1"/>
    <property type="match status" value="1"/>
</dbReference>
<dbReference type="InterPro" id="IPR001357">
    <property type="entry name" value="BRCT_dom"/>
</dbReference>
<dbReference type="InterPro" id="IPR036420">
    <property type="entry name" value="BRCT_dom_sf"/>
</dbReference>
<evidence type="ECO:0000256" key="1">
    <source>
        <dbReference type="ARBA" id="ARBA00022705"/>
    </source>
</evidence>
<dbReference type="AlphaFoldDB" id="R0MA02"/>
<sequence>MNKDEIIFKNKTFVFTGEISIPRDEAKSKVILLGGRCTLQPSGKTDYLVCGTEPGPVKVQHAKELNIKILTEEEFMNSLEKNMLVVNKSITVDLNREDVSTMKNELKRDTTTEAAIRKEIVAEIKTKSENMWSEKYRPKTRKDLIGNTAVISSLEDFLKGKTKFKAALLSGQPGVGKTTTAHVICKELGLNIVNSMLVISETKVL</sequence>
<proteinExistence type="predicted"/>
<dbReference type="Gene3D" id="3.40.50.300">
    <property type="entry name" value="P-loop containing nucleotide triphosphate hydrolases"/>
    <property type="match status" value="1"/>
</dbReference>
<dbReference type="SUPFAM" id="SSF52113">
    <property type="entry name" value="BRCT domain"/>
    <property type="match status" value="1"/>
</dbReference>
<evidence type="ECO:0000259" key="2">
    <source>
        <dbReference type="PROSITE" id="PS50172"/>
    </source>
</evidence>
<dbReference type="PROSITE" id="PS50172">
    <property type="entry name" value="BRCT"/>
    <property type="match status" value="1"/>
</dbReference>
<evidence type="ECO:0000313" key="4">
    <source>
        <dbReference type="Proteomes" id="UP000016927"/>
    </source>
</evidence>
<dbReference type="InterPro" id="IPR027417">
    <property type="entry name" value="P-loop_NTPase"/>
</dbReference>
<dbReference type="HOGENOM" id="CLU_1337853_0_0_1"/>
<protein>
    <submittedName>
        <fullName evidence="3">Replication factor C subunit 1</fullName>
    </submittedName>
</protein>
<dbReference type="Proteomes" id="UP000016927">
    <property type="component" value="Unassembled WGS sequence"/>
</dbReference>
<dbReference type="SMART" id="SM00292">
    <property type="entry name" value="BRCT"/>
    <property type="match status" value="1"/>
</dbReference>
<dbReference type="SUPFAM" id="SSF52540">
    <property type="entry name" value="P-loop containing nucleoside triphosphate hydrolases"/>
    <property type="match status" value="1"/>
</dbReference>
<dbReference type="OrthoDB" id="446168at2759"/>
<keyword evidence="1" id="KW-0235">DNA replication</keyword>
<keyword evidence="4" id="KW-1185">Reference proteome</keyword>
<accession>R0MA02</accession>